<dbReference type="Proteomes" id="UP001500320">
    <property type="component" value="Unassembled WGS sequence"/>
</dbReference>
<evidence type="ECO:0000313" key="1">
    <source>
        <dbReference type="EMBL" id="GAA3144299.1"/>
    </source>
</evidence>
<comment type="caution">
    <text evidence="1">The sequence shown here is derived from an EMBL/GenBank/DDBJ whole genome shotgun (WGS) entry which is preliminary data.</text>
</comment>
<evidence type="ECO:0000313" key="2">
    <source>
        <dbReference type="Proteomes" id="UP001500320"/>
    </source>
</evidence>
<organism evidence="1 2">
    <name type="scientific">Planomonospora alba</name>
    <dbReference type="NCBI Taxonomy" id="161354"/>
    <lineage>
        <taxon>Bacteria</taxon>
        <taxon>Bacillati</taxon>
        <taxon>Actinomycetota</taxon>
        <taxon>Actinomycetes</taxon>
        <taxon>Streptosporangiales</taxon>
        <taxon>Streptosporangiaceae</taxon>
        <taxon>Planomonospora</taxon>
    </lineage>
</organism>
<dbReference type="RefSeq" id="WP_344861553.1">
    <property type="nucleotide sequence ID" value="NZ_BAAAUT010000031.1"/>
</dbReference>
<accession>A0ABP6ND22</accession>
<proteinExistence type="predicted"/>
<protein>
    <submittedName>
        <fullName evidence="1">Uncharacterized protein</fullName>
    </submittedName>
</protein>
<sequence>MTPPIPALLARQQTWRGVAVPYVTLRHRDGTPILGEVDRERVAACLTWMRCQLCGQALEDVAVLMARPMDFGQGYVNEPAQHPWCAAYAVQACPMLSGRLERHRVSPRSSRQCGDPLCACVEWAEQEPSLDAHIRAGQPASPWFSVWFPVAAYTLRRSARGRVKGVALPDRAVTKIRLVSKGHPGPVDLTRSMLFDLPWS</sequence>
<gene>
    <name evidence="1" type="ORF">GCM10010466_39270</name>
</gene>
<dbReference type="EMBL" id="BAAAUT010000031">
    <property type="protein sequence ID" value="GAA3144299.1"/>
    <property type="molecule type" value="Genomic_DNA"/>
</dbReference>
<reference evidence="2" key="1">
    <citation type="journal article" date="2019" name="Int. J. Syst. Evol. Microbiol.">
        <title>The Global Catalogue of Microorganisms (GCM) 10K type strain sequencing project: providing services to taxonomists for standard genome sequencing and annotation.</title>
        <authorList>
            <consortium name="The Broad Institute Genomics Platform"/>
            <consortium name="The Broad Institute Genome Sequencing Center for Infectious Disease"/>
            <person name="Wu L."/>
            <person name="Ma J."/>
        </authorList>
    </citation>
    <scope>NUCLEOTIDE SEQUENCE [LARGE SCALE GENOMIC DNA]</scope>
    <source>
        <strain evidence="2">JCM 9373</strain>
    </source>
</reference>
<name>A0ABP6ND22_9ACTN</name>
<keyword evidence="2" id="KW-1185">Reference proteome</keyword>